<protein>
    <recommendedName>
        <fullName evidence="5">Acyltransferase 3 domain-containing protein</fullName>
    </recommendedName>
</protein>
<keyword evidence="4" id="KW-1185">Reference proteome</keyword>
<name>A0ABW1LSD4_9ACTN</name>
<feature type="transmembrane region" description="Helical" evidence="2">
    <location>
        <begin position="95"/>
        <end position="119"/>
    </location>
</feature>
<proteinExistence type="predicted"/>
<gene>
    <name evidence="3" type="ORF">ACFP50_00875</name>
</gene>
<dbReference type="Proteomes" id="UP001596242">
    <property type="component" value="Unassembled WGS sequence"/>
</dbReference>
<comment type="caution">
    <text evidence="3">The sequence shown here is derived from an EMBL/GenBank/DDBJ whole genome shotgun (WGS) entry which is preliminary data.</text>
</comment>
<organism evidence="3 4">
    <name type="scientific">Streptomyces pratens</name>
    <dbReference type="NCBI Taxonomy" id="887456"/>
    <lineage>
        <taxon>Bacteria</taxon>
        <taxon>Bacillati</taxon>
        <taxon>Actinomycetota</taxon>
        <taxon>Actinomycetes</taxon>
        <taxon>Kitasatosporales</taxon>
        <taxon>Streptomycetaceae</taxon>
        <taxon>Streptomyces</taxon>
    </lineage>
</organism>
<sequence>MRCAHERLALSAGTAPGFAAGDDPFTVWTPFALFTRALFEAAGWCWVLPILGLLDRPRNGTAGTGGGTAGTGGGTAGTGTGAGGRDRILHRALRYGALAALPWYVLHQPVVVAVAYGVVGWSVSAAVKYTVIVVSSLAVIFTVHEYGVRRTRATRFLFGMHTASPARSVAAATRTEPPPGTTS</sequence>
<feature type="region of interest" description="Disordered" evidence="1">
    <location>
        <begin position="62"/>
        <end position="81"/>
    </location>
</feature>
<dbReference type="RefSeq" id="WP_386392165.1">
    <property type="nucleotide sequence ID" value="NZ_JBHSPT010000001.1"/>
</dbReference>
<accession>A0ABW1LSD4</accession>
<dbReference type="PANTHER" id="PTHR36927">
    <property type="entry name" value="BLR4337 PROTEIN"/>
    <property type="match status" value="1"/>
</dbReference>
<dbReference type="PANTHER" id="PTHR36927:SF3">
    <property type="entry name" value="GLUCANS BIOSYNTHESIS PROTEIN C"/>
    <property type="match status" value="1"/>
</dbReference>
<dbReference type="EMBL" id="JBHSPT010000001">
    <property type="protein sequence ID" value="MFC6054088.1"/>
    <property type="molecule type" value="Genomic_DNA"/>
</dbReference>
<evidence type="ECO:0000256" key="1">
    <source>
        <dbReference type="SAM" id="MobiDB-lite"/>
    </source>
</evidence>
<keyword evidence="2" id="KW-1133">Transmembrane helix</keyword>
<evidence type="ECO:0000256" key="2">
    <source>
        <dbReference type="SAM" id="Phobius"/>
    </source>
</evidence>
<reference evidence="4" key="1">
    <citation type="journal article" date="2019" name="Int. J. Syst. Evol. Microbiol.">
        <title>The Global Catalogue of Microorganisms (GCM) 10K type strain sequencing project: providing services to taxonomists for standard genome sequencing and annotation.</title>
        <authorList>
            <consortium name="The Broad Institute Genomics Platform"/>
            <consortium name="The Broad Institute Genome Sequencing Center for Infectious Disease"/>
            <person name="Wu L."/>
            <person name="Ma J."/>
        </authorList>
    </citation>
    <scope>NUCLEOTIDE SEQUENCE [LARGE SCALE GENOMIC DNA]</scope>
    <source>
        <strain evidence="4">JCM 12763</strain>
    </source>
</reference>
<evidence type="ECO:0008006" key="5">
    <source>
        <dbReference type="Google" id="ProtNLM"/>
    </source>
</evidence>
<keyword evidence="2" id="KW-0812">Transmembrane</keyword>
<keyword evidence="2" id="KW-0472">Membrane</keyword>
<dbReference type="InterPro" id="IPR050623">
    <property type="entry name" value="Glucan_succinyl_AcylTrfase"/>
</dbReference>
<feature type="transmembrane region" description="Helical" evidence="2">
    <location>
        <begin position="125"/>
        <end position="143"/>
    </location>
</feature>
<evidence type="ECO:0000313" key="4">
    <source>
        <dbReference type="Proteomes" id="UP001596242"/>
    </source>
</evidence>
<evidence type="ECO:0000313" key="3">
    <source>
        <dbReference type="EMBL" id="MFC6054088.1"/>
    </source>
</evidence>